<dbReference type="GO" id="GO:0018169">
    <property type="term" value="F:ribosomal S6-glutamic acid ligase activity"/>
    <property type="evidence" value="ECO:0007669"/>
    <property type="project" value="TreeGrafter"/>
</dbReference>
<dbReference type="EMBL" id="MCRI01000001">
    <property type="protein sequence ID" value="ODN68223.1"/>
    <property type="molecule type" value="Genomic_DNA"/>
</dbReference>
<keyword evidence="2" id="KW-0067">ATP-binding</keyword>
<feature type="domain" description="ATP-grasp" evidence="3">
    <location>
        <begin position="290"/>
        <end position="483"/>
    </location>
</feature>
<dbReference type="Pfam" id="PF14401">
    <property type="entry name" value="RLAN"/>
    <property type="match status" value="1"/>
</dbReference>
<dbReference type="Proteomes" id="UP000094379">
    <property type="component" value="Unassembled WGS sequence"/>
</dbReference>
<dbReference type="PANTHER" id="PTHR21621">
    <property type="entry name" value="RIBOSOMAL PROTEIN S6 MODIFICATION PROTEIN"/>
    <property type="match status" value="1"/>
</dbReference>
<proteinExistence type="predicted"/>
<reference evidence="4 5" key="1">
    <citation type="submission" date="2016-07" db="EMBL/GenBank/DDBJ databases">
        <title>Draft Genome Sequence of Methylophaga muralis Bur 1.</title>
        <authorList>
            <person name="Vasilenko O.V."/>
            <person name="Doronina N.V."/>
            <person name="Shmareva M.N."/>
            <person name="Tarlachkov S.V."/>
            <person name="Mustakhimov I."/>
            <person name="Trotsenko Y.A."/>
        </authorList>
    </citation>
    <scope>NUCLEOTIDE SEQUENCE [LARGE SCALE GENOMIC DNA]</scope>
    <source>
        <strain evidence="4 5">Bur 1</strain>
    </source>
</reference>
<dbReference type="InterPro" id="IPR013651">
    <property type="entry name" value="ATP-grasp_RimK-type"/>
</dbReference>
<dbReference type="InterPro" id="IPR025839">
    <property type="entry name" value="RLAN_dom"/>
</dbReference>
<evidence type="ECO:0000256" key="2">
    <source>
        <dbReference type="PROSITE-ProRule" id="PRU00409"/>
    </source>
</evidence>
<dbReference type="STRING" id="291169.A9E74_00195"/>
<dbReference type="GO" id="GO:0005524">
    <property type="term" value="F:ATP binding"/>
    <property type="evidence" value="ECO:0007669"/>
    <property type="project" value="UniProtKB-UniRule"/>
</dbReference>
<protein>
    <submittedName>
        <fullName evidence="4">Ribosomal protein S6 modification protein</fullName>
    </submittedName>
</protein>
<dbReference type="Gene3D" id="3.40.50.20">
    <property type="match status" value="1"/>
</dbReference>
<evidence type="ECO:0000259" key="3">
    <source>
        <dbReference type="PROSITE" id="PS50975"/>
    </source>
</evidence>
<dbReference type="Gene3D" id="3.30.1490.20">
    <property type="entry name" value="ATP-grasp fold, A domain"/>
    <property type="match status" value="1"/>
</dbReference>
<keyword evidence="5" id="KW-1185">Reference proteome</keyword>
<dbReference type="RefSeq" id="WP_069294797.1">
    <property type="nucleotide sequence ID" value="NZ_MCRI01000001.1"/>
</dbReference>
<dbReference type="GO" id="GO:0005737">
    <property type="term" value="C:cytoplasm"/>
    <property type="evidence" value="ECO:0007669"/>
    <property type="project" value="TreeGrafter"/>
</dbReference>
<dbReference type="Pfam" id="PF08443">
    <property type="entry name" value="RimK"/>
    <property type="match status" value="1"/>
</dbReference>
<dbReference type="InterPro" id="IPR013815">
    <property type="entry name" value="ATP_grasp_subdomain_1"/>
</dbReference>
<name>A0A1E3GW00_9GAMM</name>
<dbReference type="Gene3D" id="3.30.470.20">
    <property type="entry name" value="ATP-grasp fold, B domain"/>
    <property type="match status" value="1"/>
</dbReference>
<dbReference type="AlphaFoldDB" id="A0A1E3GW00"/>
<keyword evidence="2" id="KW-0547">Nucleotide-binding</keyword>
<evidence type="ECO:0000256" key="1">
    <source>
        <dbReference type="ARBA" id="ARBA00023211"/>
    </source>
</evidence>
<evidence type="ECO:0000313" key="4">
    <source>
        <dbReference type="EMBL" id="ODN68223.1"/>
    </source>
</evidence>
<dbReference type="GO" id="GO:0009432">
    <property type="term" value="P:SOS response"/>
    <property type="evidence" value="ECO:0007669"/>
    <property type="project" value="TreeGrafter"/>
</dbReference>
<keyword evidence="1" id="KW-0464">Manganese</keyword>
<dbReference type="PANTHER" id="PTHR21621:SF0">
    <property type="entry name" value="BETA-CITRYLGLUTAMATE SYNTHASE B-RELATED"/>
    <property type="match status" value="1"/>
</dbReference>
<comment type="caution">
    <text evidence="4">The sequence shown here is derived from an EMBL/GenBank/DDBJ whole genome shotgun (WGS) entry which is preliminary data.</text>
</comment>
<gene>
    <name evidence="4" type="primary">rimK_1</name>
    <name evidence="4" type="ORF">A9E74_00195</name>
</gene>
<accession>A0A1E3GW00</accession>
<dbReference type="GO" id="GO:0046872">
    <property type="term" value="F:metal ion binding"/>
    <property type="evidence" value="ECO:0007669"/>
    <property type="project" value="InterPro"/>
</dbReference>
<dbReference type="PATRIC" id="fig|291169.3.peg.198"/>
<organism evidence="4 5">
    <name type="scientific">Methylophaga muralis</name>
    <dbReference type="NCBI Taxonomy" id="291169"/>
    <lineage>
        <taxon>Bacteria</taxon>
        <taxon>Pseudomonadati</taxon>
        <taxon>Pseudomonadota</taxon>
        <taxon>Gammaproteobacteria</taxon>
        <taxon>Thiotrichales</taxon>
        <taxon>Piscirickettsiaceae</taxon>
        <taxon>Methylophaga</taxon>
    </lineage>
</organism>
<dbReference type="SUPFAM" id="SSF56059">
    <property type="entry name" value="Glutathione synthetase ATP-binding domain-like"/>
    <property type="match status" value="1"/>
</dbReference>
<dbReference type="InterPro" id="IPR011761">
    <property type="entry name" value="ATP-grasp"/>
</dbReference>
<dbReference type="PROSITE" id="PS50975">
    <property type="entry name" value="ATP_GRASP"/>
    <property type="match status" value="1"/>
</dbReference>
<sequence>MTNHLIILENIEDWAPYFPSAQVIAVDDYLQTPSHIASGRAQIINLCHGLEYLSPGYYCSMVAEARGHRVMPSLRTINDLSRKSLYAYDLSDFGTQLDKVIAASDKQSETSFNLKVFFGQCEFKGLQKLARQIFEQYPCPIIEIEFSHKGHWLISAIKAAPLNQLSDSEQDNFANALDAFSHKLWRKPSKRRQYRYDMAILHNPDEKMPPSDATALKRFISSGKRIGIDVELITPRDYIRIAEYDALFIRETTAIHNHTYKFARRAESEGLVVIDDPTSIIRCTNKIYLKELLEKHNLPMPESHLLYRNDKVGLEKICAEATFPLVMKIPDGAFSKGVIKVNNADELRSNAADFFQQSAIILLQEFMFTDYDWRIGVFNNKPIYACQYFMSKGHWQIYNHNTKKGTDSGKSAAVPISEVPEKVLKIAIKTAKLVGDGLYGIDIKQSGSRVVLIEINDNPSIESGVEDAYLGPALYDDIMREFLRRLEARKSHRQ</sequence>
<evidence type="ECO:0000313" key="5">
    <source>
        <dbReference type="Proteomes" id="UP000094379"/>
    </source>
</evidence>